<dbReference type="CDD" id="cd07246">
    <property type="entry name" value="VOC_like"/>
    <property type="match status" value="1"/>
</dbReference>
<dbReference type="Gene3D" id="3.30.720.110">
    <property type="match status" value="1"/>
</dbReference>
<dbReference type="Proteomes" id="UP000217265">
    <property type="component" value="Chromosome"/>
</dbReference>
<dbReference type="InterPro" id="IPR037523">
    <property type="entry name" value="VOC_core"/>
</dbReference>
<protein>
    <submittedName>
        <fullName evidence="3">Glyoxalase</fullName>
    </submittedName>
</protein>
<dbReference type="InterPro" id="IPR004360">
    <property type="entry name" value="Glyas_Fos-R_dOase_dom"/>
</dbReference>
<dbReference type="Gene3D" id="3.30.720.120">
    <property type="match status" value="1"/>
</dbReference>
<dbReference type="PANTHER" id="PTHR34109">
    <property type="entry name" value="BNAUNNG04460D PROTEIN-RELATED"/>
    <property type="match status" value="1"/>
</dbReference>
<dbReference type="PANTHER" id="PTHR34109:SF1">
    <property type="entry name" value="VOC DOMAIN-CONTAINING PROTEIN"/>
    <property type="match status" value="1"/>
</dbReference>
<keyword evidence="4" id="KW-1185">Reference proteome</keyword>
<evidence type="ECO:0000313" key="3">
    <source>
        <dbReference type="EMBL" id="ATC65268.1"/>
    </source>
</evidence>
<reference evidence="3 4" key="1">
    <citation type="submission" date="2017-09" db="EMBL/GenBank/DDBJ databases">
        <title>Complete genome sequence of Verrucomicrobial strain HZ-65, isolated from freshwater.</title>
        <authorList>
            <person name="Choi A."/>
        </authorList>
    </citation>
    <scope>NUCLEOTIDE SEQUENCE [LARGE SCALE GENOMIC DNA]</scope>
    <source>
        <strain evidence="3 4">HZ-65</strain>
    </source>
</reference>
<evidence type="ECO:0000313" key="4">
    <source>
        <dbReference type="Proteomes" id="UP000217265"/>
    </source>
</evidence>
<gene>
    <name evidence="3" type="ORF">CMV30_15655</name>
</gene>
<dbReference type="PROSITE" id="PS51819">
    <property type="entry name" value="VOC"/>
    <property type="match status" value="1"/>
</dbReference>
<evidence type="ECO:0000256" key="1">
    <source>
        <dbReference type="SAM" id="MobiDB-lite"/>
    </source>
</evidence>
<feature type="region of interest" description="Disordered" evidence="1">
    <location>
        <begin position="1"/>
        <end position="22"/>
    </location>
</feature>
<evidence type="ECO:0000259" key="2">
    <source>
        <dbReference type="PROSITE" id="PS51819"/>
    </source>
</evidence>
<dbReference type="SUPFAM" id="SSF54593">
    <property type="entry name" value="Glyoxalase/Bleomycin resistance protein/Dihydroxybiphenyl dioxygenase"/>
    <property type="match status" value="1"/>
</dbReference>
<feature type="domain" description="VOC" evidence="2">
    <location>
        <begin position="24"/>
        <end position="149"/>
    </location>
</feature>
<dbReference type="KEGG" id="vbh:CMV30_15655"/>
<dbReference type="OrthoDB" id="9795306at2"/>
<proteinExistence type="predicted"/>
<name>A0A290QIV5_9BACT</name>
<dbReference type="InterPro" id="IPR029068">
    <property type="entry name" value="Glyas_Bleomycin-R_OHBP_Dase"/>
</dbReference>
<organism evidence="3 4">
    <name type="scientific">Nibricoccus aquaticus</name>
    <dbReference type="NCBI Taxonomy" id="2576891"/>
    <lineage>
        <taxon>Bacteria</taxon>
        <taxon>Pseudomonadati</taxon>
        <taxon>Verrucomicrobiota</taxon>
        <taxon>Opitutia</taxon>
        <taxon>Opitutales</taxon>
        <taxon>Opitutaceae</taxon>
        <taxon>Nibricoccus</taxon>
    </lineage>
</organism>
<dbReference type="EMBL" id="CP023344">
    <property type="protein sequence ID" value="ATC65268.1"/>
    <property type="molecule type" value="Genomic_DNA"/>
</dbReference>
<dbReference type="RefSeq" id="WP_096056899.1">
    <property type="nucleotide sequence ID" value="NZ_CP023344.1"/>
</dbReference>
<dbReference type="Pfam" id="PF00903">
    <property type="entry name" value="Glyoxalase"/>
    <property type="match status" value="1"/>
</dbReference>
<sequence>MSTTTSPDSSKPLGKPAAKPIPDGMHTVTPHLVCDGAATAIGFYIKAFNATELMRVPGPDGKLIHAAVKIGDSTVMLVDAFPEWGSHDPKALKGSPVTIHLSVPNVDEVFARAVAAGCKVMMPLDDMFWGDRYGSVVDPFGHNWSIATHIRDLTPEEIVQSMAAQNPCPEAGK</sequence>
<dbReference type="AlphaFoldDB" id="A0A290QIV5"/>
<accession>A0A290QIV5</accession>